<evidence type="ECO:0000313" key="3">
    <source>
        <dbReference type="EMBL" id="ADZ69927.1"/>
    </source>
</evidence>
<organism evidence="3 4">
    <name type="scientific">Polymorphum gilvum (strain LMG 25793 / CGMCC 1.9160 / SL003B-26A1)</name>
    <dbReference type="NCBI Taxonomy" id="991905"/>
    <lineage>
        <taxon>Bacteria</taxon>
        <taxon>Pseudomonadati</taxon>
        <taxon>Pseudomonadota</taxon>
        <taxon>Alphaproteobacteria</taxon>
        <taxon>Rhodobacterales</taxon>
        <taxon>Paracoccaceae</taxon>
        <taxon>Polymorphum</taxon>
    </lineage>
</organism>
<dbReference type="InterPro" id="IPR036641">
    <property type="entry name" value="HPT_dom_sf"/>
</dbReference>
<gene>
    <name evidence="3" type="ordered locus">SL003B_1499</name>
</gene>
<protein>
    <submittedName>
        <fullName evidence="3">Hpt domain protein</fullName>
    </submittedName>
</protein>
<dbReference type="RefSeq" id="WP_013652244.1">
    <property type="nucleotide sequence ID" value="NC_015259.1"/>
</dbReference>
<dbReference type="EMBL" id="CP002568">
    <property type="protein sequence ID" value="ADZ69927.1"/>
    <property type="molecule type" value="Genomic_DNA"/>
</dbReference>
<dbReference type="SUPFAM" id="SSF47226">
    <property type="entry name" value="Histidine-containing phosphotransfer domain, HPT domain"/>
    <property type="match status" value="1"/>
</dbReference>
<dbReference type="CDD" id="cd00088">
    <property type="entry name" value="HPT"/>
    <property type="match status" value="1"/>
</dbReference>
<dbReference type="PATRIC" id="fig|991905.3.peg.1541"/>
<dbReference type="AlphaFoldDB" id="F2J3C0"/>
<sequence>MARTVHQSAGKHRPHARDHAPVDLVFLATNTLGNRSLEQEVLRLFLKQSGTLMARLEGCADNASCADLVHTLKGSARGIGAHRVAFVCEGVEAELRAGRVPPLVALEAAVAEANGFIRDLVGA</sequence>
<dbReference type="Pfam" id="PF01627">
    <property type="entry name" value="Hpt"/>
    <property type="match status" value="1"/>
</dbReference>
<dbReference type="Gene3D" id="1.20.120.160">
    <property type="entry name" value="HPT domain"/>
    <property type="match status" value="1"/>
</dbReference>
<dbReference type="STRING" id="991905.SL003B_1499"/>
<dbReference type="GO" id="GO:0000160">
    <property type="term" value="P:phosphorelay signal transduction system"/>
    <property type="evidence" value="ECO:0007669"/>
    <property type="project" value="UniProtKB-KW"/>
</dbReference>
<dbReference type="eggNOG" id="COG2198">
    <property type="taxonomic scope" value="Bacteria"/>
</dbReference>
<reference evidence="3 4" key="1">
    <citation type="journal article" date="2011" name="J. Bacteriol.">
        <title>Complete genome sequence of Polymorphum gilvum SL003B-26A1T, a crude oil-degrading bacterium from oil-polluted saline soil.</title>
        <authorList>
            <person name="Li S.G."/>
            <person name="Tang Y.Q."/>
            <person name="Nie Y."/>
            <person name="Cai M."/>
            <person name="Wu X.L."/>
        </authorList>
    </citation>
    <scope>NUCLEOTIDE SEQUENCE [LARGE SCALE GENOMIC DNA]</scope>
    <source>
        <strain evidence="4">LMG 25793 / CGMCC 1.9160 / SL003B-26A1</strain>
    </source>
</reference>
<dbReference type="GO" id="GO:0004672">
    <property type="term" value="F:protein kinase activity"/>
    <property type="evidence" value="ECO:0007669"/>
    <property type="project" value="UniProtKB-ARBA"/>
</dbReference>
<proteinExistence type="predicted"/>
<keyword evidence="4" id="KW-1185">Reference proteome</keyword>
<dbReference type="Proteomes" id="UP000008130">
    <property type="component" value="Chromosome"/>
</dbReference>
<evidence type="ECO:0000313" key="4">
    <source>
        <dbReference type="Proteomes" id="UP000008130"/>
    </source>
</evidence>
<feature type="domain" description="HPt" evidence="2">
    <location>
        <begin position="40"/>
        <end position="110"/>
    </location>
</feature>
<dbReference type="InterPro" id="IPR008207">
    <property type="entry name" value="Sig_transdc_His_kin_Hpt_dom"/>
</dbReference>
<name>F2J3C0_POLGS</name>
<evidence type="ECO:0000256" key="1">
    <source>
        <dbReference type="ARBA" id="ARBA00023012"/>
    </source>
</evidence>
<evidence type="ECO:0000259" key="2">
    <source>
        <dbReference type="Pfam" id="PF01627"/>
    </source>
</evidence>
<keyword evidence="1" id="KW-0902">Two-component regulatory system</keyword>
<dbReference type="OrthoDB" id="8454588at2"/>
<dbReference type="HOGENOM" id="CLU_155085_0_1_5"/>
<dbReference type="KEGG" id="pgv:SL003B_1499"/>
<accession>F2J3C0</accession>